<keyword evidence="3" id="KW-1185">Reference proteome</keyword>
<dbReference type="GO" id="GO:0030980">
    <property type="term" value="P:alpha-glucan catabolic process"/>
    <property type="evidence" value="ECO:0007669"/>
    <property type="project" value="TreeGrafter"/>
</dbReference>
<dbReference type="OrthoDB" id="9761577at2"/>
<dbReference type="PANTHER" id="PTHR10357:SF216">
    <property type="entry name" value="MALTOOLIGOSYL TREHALOSE SYNTHASE-RELATED"/>
    <property type="match status" value="1"/>
</dbReference>
<name>A0A0K1EMD4_CHOCO</name>
<gene>
    <name evidence="2" type="ORF">CMC5_062510</name>
</gene>
<dbReference type="STRING" id="52.CMC5_062510"/>
<feature type="domain" description="Glycosyl hydrolase family 13 catalytic" evidence="1">
    <location>
        <begin position="58"/>
        <end position="886"/>
    </location>
</feature>
<organism evidence="2 3">
    <name type="scientific">Chondromyces crocatus</name>
    <dbReference type="NCBI Taxonomy" id="52"/>
    <lineage>
        <taxon>Bacteria</taxon>
        <taxon>Pseudomonadati</taxon>
        <taxon>Myxococcota</taxon>
        <taxon>Polyangia</taxon>
        <taxon>Polyangiales</taxon>
        <taxon>Polyangiaceae</taxon>
        <taxon>Chondromyces</taxon>
    </lineage>
</organism>
<evidence type="ECO:0000259" key="1">
    <source>
        <dbReference type="SMART" id="SM00642"/>
    </source>
</evidence>
<dbReference type="KEGG" id="ccro:CMC5_062510"/>
<dbReference type="Proteomes" id="UP000067626">
    <property type="component" value="Chromosome"/>
</dbReference>
<dbReference type="CDD" id="cd11336">
    <property type="entry name" value="AmyAc_MTSase"/>
    <property type="match status" value="1"/>
</dbReference>
<dbReference type="PANTHER" id="PTHR10357">
    <property type="entry name" value="ALPHA-AMYLASE FAMILY MEMBER"/>
    <property type="match status" value="1"/>
</dbReference>
<dbReference type="PATRIC" id="fig|52.7.peg.6868"/>
<dbReference type="AlphaFoldDB" id="A0A0K1EMD4"/>
<dbReference type="GO" id="GO:0005992">
    <property type="term" value="P:trehalose biosynthetic process"/>
    <property type="evidence" value="ECO:0007669"/>
    <property type="project" value="TreeGrafter"/>
</dbReference>
<sequence length="1050" mass="116334">MQEPWGGEFGDGNAGPQDAGVFDFAEATEAEDLLEKVAAELRADVPRATYRVQLNAGFTFADARLWTTYLADLGVSHLYSSPFFKAKPGSSHGYDLTDHNALNPEIGTREEFDALSAALREKGMGLVLDFVPNHMGVGATENAWWADVLENGPSSLYAPYFDIDWYPVKAELRNKVLLPVLGDHYGHLLERGELRIVLDGGAFSLRYFEHSFPINPRTYTMILEPLVPELSSALGEEHDAVLELQSILTGLRNLPLRTETQRSRVIERRREKEILKRRLAALVADAPVVARALDEAITRLNGTPSDARSFDALDRMLEEQAYRLSYWRTAAEEINYRRFFDINDLAAIRMENPAVFSAAHRLIQELFVSGQLSGLRIDHPDGLWDPSGYFSALQRSYFLSRCQGAASPERSAASLMERIAGSYGGRVAAEPRARLSRSLYLVVEKILSRGETLPDDWAVHGTSGYEFGRAVGALFVDASSEAAMTTTYEKFIDEQHDFDDLVYEKKQLILNSSLASELNVLAHALNRITERDRHFRDFTLGSLTDALREVIASFPIYRTYINERTVTLSDHDRVAIHRAIGVARRRNPTMEGSVFSFIRAVLTLSLPEGTPSEDLPLWREFVMKFQQLSGPVMAKGLEDTAFYIYNRLVSLNEVGGEPERYGLSISAFHRENATRHHAWPNGLLGTSTHDTKRSEDVRARISVLSELPGAWSDTLGRIAAALPGPRADIDGRPAPDPNDEYLLYQTLIGSLPLRELLDPAGSCLPTGEALATYVERIVAYMRKATKEAKVNTSWIQPNADYDAAVEAFIRQLLTPTPALEALLPIARVTAYHGMWGALSQALLKLTSPGVPDLYQGTELWDDSLVDPDNRRPVDFQVRATALAEIRSRAAEGAALALDLFERAADGTIKLLVTHRALDARRRAPQLFGAEGEYHPLMATGDHHDHAVAFARRAGDAEIIVVAARLTAKLMDGRCEPPLGDVWRGTAIPASSGTIYTDLFTGTEVRAVDDPTPTSNDTRKDAHPGASLPLDYVFRHLPVALLARGLPRGDR</sequence>
<accession>A0A0K1EMD4</accession>
<dbReference type="SMART" id="SM00642">
    <property type="entry name" value="Aamy"/>
    <property type="match status" value="1"/>
</dbReference>
<dbReference type="InterPro" id="IPR006047">
    <property type="entry name" value="GH13_cat_dom"/>
</dbReference>
<dbReference type="SUPFAM" id="SSF51445">
    <property type="entry name" value="(Trans)glycosidases"/>
    <property type="match status" value="1"/>
</dbReference>
<proteinExistence type="predicted"/>
<dbReference type="InterPro" id="IPR012767">
    <property type="entry name" value="Trehalose_TreY"/>
</dbReference>
<evidence type="ECO:0000313" key="3">
    <source>
        <dbReference type="Proteomes" id="UP000067626"/>
    </source>
</evidence>
<dbReference type="NCBIfam" id="TIGR02401">
    <property type="entry name" value="trehalose_TreY"/>
    <property type="match status" value="1"/>
</dbReference>
<reference evidence="2 3" key="1">
    <citation type="submission" date="2015-07" db="EMBL/GenBank/DDBJ databases">
        <title>Genome analysis of myxobacterium Chondromyces crocatus Cm c5 reveals a high potential for natural compound synthesis and the genetic basis for the loss of fruiting body formation.</title>
        <authorList>
            <person name="Zaburannyi N."/>
            <person name="Bunk B."/>
            <person name="Maier J."/>
            <person name="Overmann J."/>
            <person name="Mueller R."/>
        </authorList>
    </citation>
    <scope>NUCLEOTIDE SEQUENCE [LARGE SCALE GENOMIC DNA]</scope>
    <source>
        <strain evidence="2 3">Cm c5</strain>
    </source>
</reference>
<dbReference type="EMBL" id="CP012159">
    <property type="protein sequence ID" value="AKT42029.1"/>
    <property type="molecule type" value="Genomic_DNA"/>
</dbReference>
<protein>
    <submittedName>
        <fullName evidence="2">Malto-oligosyltrehalose synthase</fullName>
    </submittedName>
</protein>
<evidence type="ECO:0000313" key="2">
    <source>
        <dbReference type="EMBL" id="AKT42029.1"/>
    </source>
</evidence>
<dbReference type="InterPro" id="IPR013797">
    <property type="entry name" value="Maltooligo_trehalose_synth_4"/>
</dbReference>
<dbReference type="GO" id="GO:0047470">
    <property type="term" value="F:(1,4)-alpha-D-glucan 1-alpha-D-glucosylmutase activity"/>
    <property type="evidence" value="ECO:0007669"/>
    <property type="project" value="TreeGrafter"/>
</dbReference>
<dbReference type="Gene3D" id="3.20.20.80">
    <property type="entry name" value="Glycosidases"/>
    <property type="match status" value="3"/>
</dbReference>
<dbReference type="Gene3D" id="1.10.10.470">
    <property type="entry name" value="Maltooligosyl trehalose synthase, domain 4"/>
    <property type="match status" value="1"/>
</dbReference>
<dbReference type="Pfam" id="PF00128">
    <property type="entry name" value="Alpha-amylase"/>
    <property type="match status" value="1"/>
</dbReference>
<dbReference type="InterPro" id="IPR017853">
    <property type="entry name" value="GH"/>
</dbReference>